<name>A0A1G7E6W0_9RHOB</name>
<dbReference type="PANTHER" id="PTHR11214:SF378">
    <property type="entry name" value="BETA-1,3-GALACTOSYLTRANSFERASE 4"/>
    <property type="match status" value="1"/>
</dbReference>
<dbReference type="OrthoDB" id="7981249at2"/>
<accession>A0A1G7E6W0</accession>
<dbReference type="Pfam" id="PF01762">
    <property type="entry name" value="Galactosyl_T"/>
    <property type="match status" value="1"/>
</dbReference>
<keyword evidence="4" id="KW-0812">Transmembrane</keyword>
<reference evidence="10" key="1">
    <citation type="submission" date="2016-10" db="EMBL/GenBank/DDBJ databases">
        <authorList>
            <person name="Varghese N."/>
            <person name="Submissions S."/>
        </authorList>
    </citation>
    <scope>NUCLEOTIDE SEQUENCE [LARGE SCALE GENOMIC DNA]</scope>
    <source>
        <strain evidence="10">CGMCC 1.9108</strain>
    </source>
</reference>
<protein>
    <submittedName>
        <fullName evidence="9">Galactosyltransferase</fullName>
    </submittedName>
</protein>
<evidence type="ECO:0000256" key="8">
    <source>
        <dbReference type="ARBA" id="ARBA00023136"/>
    </source>
</evidence>
<keyword evidence="2 9" id="KW-0328">Glycosyltransferase</keyword>
<dbReference type="GO" id="GO:0006493">
    <property type="term" value="P:protein O-linked glycosylation"/>
    <property type="evidence" value="ECO:0007669"/>
    <property type="project" value="TreeGrafter"/>
</dbReference>
<evidence type="ECO:0000313" key="10">
    <source>
        <dbReference type="Proteomes" id="UP000199628"/>
    </source>
</evidence>
<evidence type="ECO:0000256" key="2">
    <source>
        <dbReference type="ARBA" id="ARBA00022676"/>
    </source>
</evidence>
<evidence type="ECO:0000256" key="1">
    <source>
        <dbReference type="ARBA" id="ARBA00004323"/>
    </source>
</evidence>
<dbReference type="Pfam" id="PF13704">
    <property type="entry name" value="Glyco_tranf_2_4"/>
    <property type="match status" value="1"/>
</dbReference>
<dbReference type="RefSeq" id="WP_093037318.1">
    <property type="nucleotide sequence ID" value="NZ_FMZV01000024.1"/>
</dbReference>
<comment type="subcellular location">
    <subcellularLocation>
        <location evidence="1">Golgi apparatus membrane</location>
        <topology evidence="1">Single-pass type II membrane protein</topology>
    </subcellularLocation>
</comment>
<keyword evidence="3 9" id="KW-0808">Transferase</keyword>
<evidence type="ECO:0000256" key="4">
    <source>
        <dbReference type="ARBA" id="ARBA00022692"/>
    </source>
</evidence>
<evidence type="ECO:0000256" key="6">
    <source>
        <dbReference type="ARBA" id="ARBA00022989"/>
    </source>
</evidence>
<evidence type="ECO:0000256" key="7">
    <source>
        <dbReference type="ARBA" id="ARBA00023034"/>
    </source>
</evidence>
<keyword evidence="8" id="KW-0472">Membrane</keyword>
<dbReference type="EMBL" id="FMZV01000024">
    <property type="protein sequence ID" value="SDE59431.1"/>
    <property type="molecule type" value="Genomic_DNA"/>
</dbReference>
<evidence type="ECO:0000313" key="9">
    <source>
        <dbReference type="EMBL" id="SDE59431.1"/>
    </source>
</evidence>
<dbReference type="Proteomes" id="UP000199628">
    <property type="component" value="Unassembled WGS sequence"/>
</dbReference>
<dbReference type="Gene3D" id="3.90.550.50">
    <property type="match status" value="1"/>
</dbReference>
<gene>
    <name evidence="9" type="ORF">SAMN04488239_12413</name>
</gene>
<evidence type="ECO:0000256" key="5">
    <source>
        <dbReference type="ARBA" id="ARBA00022968"/>
    </source>
</evidence>
<keyword evidence="10" id="KW-1185">Reference proteome</keyword>
<proteinExistence type="predicted"/>
<dbReference type="GO" id="GO:0016020">
    <property type="term" value="C:membrane"/>
    <property type="evidence" value="ECO:0007669"/>
    <property type="project" value="InterPro"/>
</dbReference>
<dbReference type="PANTHER" id="PTHR11214">
    <property type="entry name" value="BETA-1,3-N-ACETYLGLUCOSAMINYLTRANSFERASE"/>
    <property type="match status" value="1"/>
</dbReference>
<evidence type="ECO:0000256" key="3">
    <source>
        <dbReference type="ARBA" id="ARBA00022679"/>
    </source>
</evidence>
<sequence length="1400" mass="150203">MLTFSALTPARFAYRADFSHDPFANISFFDAAREEILFHLSLRAEEGLAVCNRRGAALADWHREIPRRVRLGRQALVEIAFAVPRLAVRLDGQEIFTFGGPLRRGRFPDLAGIAQVDFQGGLIPASLDMDVSHPGVDRGRLHLNGRLELRAPRPAGATGFRLEIPETGSDFPIFPDLPGTGLRAALPGRIWAGLDAGVPLRVRLLADGRAVDEIVLTPEDLLARVVPLLSRPGLAGDPGLAALVAEHLRFAGLEARFDPLARSGLARLGGALGFARFLQSGGGAATAPAPAPVPDNAGAEVALIAAKAEAEAEAALTAAKAEAEAEAALTTALAAAAPALRALEPGGDPARALAALAPPPGKGRLYFYIALTEPFCLKGCFDALRDHALATGATGEAGGGLEGLEPSPDDAWFNSGLLPWLLRADRAETLRDVMWRLENARKGWIMTPPLAWAVAQTLAARTLNEKTREEILYSFLHFLRKRGARYWERTSCVALIGTALDLLEARDSLSDYMRKDLERILLQVYGLSRPFWDMVAARDIALPPALAAARDGFAALDDGAATPAVREAALRLFDQADCAEAPRIRRDLFGPSGVAGEAGGAPDAAALARTGLDIGEAALRHLAAPGGALPPVLADAARLALPGCYTRVPRAPYAGVQERAARTAAVLLAQARTGTDPVDGLAPLLPDLMVLSGRRSQQLGLGLGVALLAGLRQTGATGAADWLEWALADMLRELTTNARVTSAAPRLELDPVTGQPRRLRPGEEAPELDLEPVPSLTDLARAPAVAQPLRRLHPAPDSPLAGLAAAARSAALPAPHPALPEDNPLFDTLVTVFSCKPNLATRIPALRAAWLARLAELGVPYVIVTGDGDGTLSGDVLALDAPDDYEGLPQKTLATIAWVRANTGFAHMFKIDDDCFLNADAFFHGLSYRKADYYGRTLTRGVGQMDRAWHTLKSGSDRGRFELDKSPEPSAYCDGGSGYALSRTAMEAALAAAASPEGQALIGASFMEDKLLGDLLSLAGIRPENTDYRIAVRRREAPGGRTVARWENGFYPSRANPVALIHLDDAADQATAAAALASDALIPNKIWPSYQPARLGADSNALEMITGPERLVAAREAPVAVVACMRNEMFMLPSFLAHYRRLGVESFLIADNCSDDGTLEYLAEQPDVALFSVDTAYSKSRYGVAWQQALMANLRPNRWSLVADADELLVWEREPRQTLPGLLGQDAFAAADAVRVFMLDLYPEGSLSEATFASGDPFSETGHTDRMPFLETSYGRGPYSDSPTWTSAVRHRLIPGSRAELFVAQKMALLKYSPFMRLSAGLHYVSGTRPAARELIFGHFKYNADFRRKAQAEVARGQHFNDAEEYRKYLALVSEGRDVIFDADVSVPWQDCAFVKARLG</sequence>
<keyword evidence="7" id="KW-0333">Golgi apparatus</keyword>
<dbReference type="STRING" id="639004.SAMN04488239_12413"/>
<keyword evidence="6" id="KW-1133">Transmembrane helix</keyword>
<keyword evidence="5" id="KW-0735">Signal-anchor</keyword>
<dbReference type="GO" id="GO:0016758">
    <property type="term" value="F:hexosyltransferase activity"/>
    <property type="evidence" value="ECO:0007669"/>
    <property type="project" value="InterPro"/>
</dbReference>
<organism evidence="9 10">
    <name type="scientific">Ruegeria marina</name>
    <dbReference type="NCBI Taxonomy" id="639004"/>
    <lineage>
        <taxon>Bacteria</taxon>
        <taxon>Pseudomonadati</taxon>
        <taxon>Pseudomonadota</taxon>
        <taxon>Alphaproteobacteria</taxon>
        <taxon>Rhodobacterales</taxon>
        <taxon>Roseobacteraceae</taxon>
        <taxon>Ruegeria</taxon>
    </lineage>
</organism>
<dbReference type="InterPro" id="IPR002659">
    <property type="entry name" value="Glyco_trans_31"/>
</dbReference>